<dbReference type="Pfam" id="PF00248">
    <property type="entry name" value="Aldo_ket_red"/>
    <property type="match status" value="1"/>
</dbReference>
<proteinExistence type="predicted"/>
<dbReference type="EMBL" id="CP010803">
    <property type="protein sequence ID" value="AJY47891.1"/>
    <property type="molecule type" value="Genomic_DNA"/>
</dbReference>
<gene>
    <name evidence="2" type="ORF">TM49_03340</name>
</gene>
<dbReference type="PANTHER" id="PTHR42686">
    <property type="entry name" value="GH17980P-RELATED"/>
    <property type="match status" value="1"/>
</dbReference>
<dbReference type="PATRIC" id="fig|1486262.3.peg.681"/>
<dbReference type="PRINTS" id="PR00069">
    <property type="entry name" value="ALDKETRDTASE"/>
</dbReference>
<dbReference type="GO" id="GO:0010349">
    <property type="term" value="F:L-galactose dehydrogenase activity"/>
    <property type="evidence" value="ECO:0007669"/>
    <property type="project" value="InterPro"/>
</dbReference>
<sequence length="316" mass="34115">MKYHPLGRTGIDVPEIAFGAASLGSIYFDVSQDEANKAVAVALENGINYFDVAPYYGMTTAETALGAALKAMDRNTFHIATKIGRYGDAEWDFSADATRRSIEASLKRLGTDYIDVIQCHDIEYGDRQQLVHEALPTLRKLKEEGVVRNIGITGYLLDVLESVAKEQQVDTVMAYCTYTLQDRRLGPVAKRLSEAGIGVLNASPLGMGLLTQRGAPDWHPGNEKVIELANAAARLCKARGSDISELAIKFALSTAREFDIATTVIGTARAENVMRNISWAGEVIDPDLLEDVEAVLEPVIGAGWDVLPGSGGKAGK</sequence>
<dbReference type="PANTHER" id="PTHR42686:SF1">
    <property type="entry name" value="GH17980P-RELATED"/>
    <property type="match status" value="1"/>
</dbReference>
<dbReference type="Proteomes" id="UP000032611">
    <property type="component" value="Chromosome"/>
</dbReference>
<dbReference type="HOGENOM" id="CLU_023205_2_3_5"/>
<organism evidence="2 3">
    <name type="scientific">Martelella endophytica</name>
    <dbReference type="NCBI Taxonomy" id="1486262"/>
    <lineage>
        <taxon>Bacteria</taxon>
        <taxon>Pseudomonadati</taxon>
        <taxon>Pseudomonadota</taxon>
        <taxon>Alphaproteobacteria</taxon>
        <taxon>Hyphomicrobiales</taxon>
        <taxon>Aurantimonadaceae</taxon>
        <taxon>Martelella</taxon>
    </lineage>
</organism>
<feature type="domain" description="NADP-dependent oxidoreductase" evidence="1">
    <location>
        <begin position="15"/>
        <end position="295"/>
    </location>
</feature>
<evidence type="ECO:0000259" key="1">
    <source>
        <dbReference type="Pfam" id="PF00248"/>
    </source>
</evidence>
<reference evidence="2 3" key="1">
    <citation type="journal article" date="2015" name="Genome Announc.">
        <title>Complete genome sequence of Martelella endophytica YC6887, which has antifungal activity associated with a halophyte.</title>
        <authorList>
            <person name="Khan A."/>
            <person name="Khan H."/>
            <person name="Chung E.J."/>
            <person name="Hossain M.T."/>
            <person name="Chung Y.R."/>
        </authorList>
    </citation>
    <scope>NUCLEOTIDE SEQUENCE [LARGE SCALE GENOMIC DNA]</scope>
    <source>
        <strain evidence="2">YC6887</strain>
    </source>
</reference>
<protein>
    <submittedName>
        <fullName evidence="2">Aldo/keto reductase</fullName>
    </submittedName>
</protein>
<dbReference type="SUPFAM" id="SSF51430">
    <property type="entry name" value="NAD(P)-linked oxidoreductase"/>
    <property type="match status" value="1"/>
</dbReference>
<dbReference type="KEGG" id="mey:TM49_03340"/>
<dbReference type="Gene3D" id="3.20.20.100">
    <property type="entry name" value="NADP-dependent oxidoreductase domain"/>
    <property type="match status" value="1"/>
</dbReference>
<dbReference type="GO" id="GO:0005829">
    <property type="term" value="C:cytosol"/>
    <property type="evidence" value="ECO:0007669"/>
    <property type="project" value="TreeGrafter"/>
</dbReference>
<dbReference type="InterPro" id="IPR023210">
    <property type="entry name" value="NADP_OxRdtase_dom"/>
</dbReference>
<keyword evidence="3" id="KW-1185">Reference proteome</keyword>
<dbReference type="InterPro" id="IPR044479">
    <property type="entry name" value="LGALDH-like"/>
</dbReference>
<dbReference type="CDD" id="cd19163">
    <property type="entry name" value="AKR_galDH"/>
    <property type="match status" value="1"/>
</dbReference>
<dbReference type="AlphaFoldDB" id="A0A0D5LV57"/>
<evidence type="ECO:0000313" key="3">
    <source>
        <dbReference type="Proteomes" id="UP000032611"/>
    </source>
</evidence>
<name>A0A0D5LV57_MAREN</name>
<dbReference type="InterPro" id="IPR020471">
    <property type="entry name" value="AKR"/>
</dbReference>
<accession>A0A0D5LV57</accession>
<dbReference type="InterPro" id="IPR036812">
    <property type="entry name" value="NAD(P)_OxRdtase_dom_sf"/>
</dbReference>
<evidence type="ECO:0000313" key="2">
    <source>
        <dbReference type="EMBL" id="AJY47891.1"/>
    </source>
</evidence>
<dbReference type="STRING" id="1486262.TM49_03340"/>